<dbReference type="OrthoDB" id="26371at2759"/>
<feature type="compositionally biased region" description="Polar residues" evidence="1">
    <location>
        <begin position="85"/>
        <end position="94"/>
    </location>
</feature>
<dbReference type="SMART" id="SM00164">
    <property type="entry name" value="TBC"/>
    <property type="match status" value="1"/>
</dbReference>
<dbReference type="GO" id="GO:0005794">
    <property type="term" value="C:Golgi apparatus"/>
    <property type="evidence" value="ECO:0007669"/>
    <property type="project" value="TreeGrafter"/>
</dbReference>
<dbReference type="PANTHER" id="PTHR22957:SF26">
    <property type="entry name" value="LD44506P"/>
    <property type="match status" value="1"/>
</dbReference>
<dbReference type="FunFam" id="1.10.8.270:FF:000037">
    <property type="entry name" value="TBC1 domain family member 22A"/>
    <property type="match status" value="1"/>
</dbReference>
<dbReference type="FunFam" id="1.10.472.80:FF:000001">
    <property type="entry name" value="TBC1 domain family member 22B"/>
    <property type="match status" value="1"/>
</dbReference>
<dbReference type="Gene3D" id="1.10.10.750">
    <property type="entry name" value="Ypt/Rab-GAP domain of gyp1p, domain 1"/>
    <property type="match status" value="1"/>
</dbReference>
<gene>
    <name evidence="3" type="ORF">TRICI_004664</name>
</gene>
<sequence length="460" mass="53067">MSSDTDNKVIGASYSHADALRKESTTTSPSESSRHSRKSKKSYFDLDDDWDANVEHDLVSNQRVQKSIEHKPEMNDSSKDLYYSAPSSRASTSGLKTQFDGIMRDPASQLYSMHGGGRHSSDSVVADTRTNAEIEELNSRLSRINRFKKVLQASNVDLNELKRLSWSGIPDELRPMSWQLLLGYLPTNAERRVTTLARKRKEYLDGVNQVFSSGLDQSMWHQISIDVPRTNPHIKLYSFDTTKRALERILYLWAIRHPASGYVQGINDLVTPFFQSFLSAYIDGDPEIYDPSNLPKEVLDVVEADSFWCLTKLLDGIQDNYIHAQPGIHRQVAELRDLTQRIDNNLVRHLQKENVEFMQFSFRWMNCLLMRELSVKNITRMWDTYMAEGADGFSEFHVYVCAAFLVKWSAKLQQMDFQEIMMFLQALPTKDWTEKDMELLLSEAFMWQSLFKNASAHLRN</sequence>
<feature type="region of interest" description="Disordered" evidence="1">
    <location>
        <begin position="1"/>
        <end position="42"/>
    </location>
</feature>
<organism evidence="3 4">
    <name type="scientific">Trichomonascus ciferrii</name>
    <dbReference type="NCBI Taxonomy" id="44093"/>
    <lineage>
        <taxon>Eukaryota</taxon>
        <taxon>Fungi</taxon>
        <taxon>Dikarya</taxon>
        <taxon>Ascomycota</taxon>
        <taxon>Saccharomycotina</taxon>
        <taxon>Dipodascomycetes</taxon>
        <taxon>Dipodascales</taxon>
        <taxon>Trichomonascaceae</taxon>
        <taxon>Trichomonascus</taxon>
        <taxon>Trichomonascus ciferrii complex</taxon>
    </lineage>
</organism>
<protein>
    <recommendedName>
        <fullName evidence="2">Rab-GAP TBC domain-containing protein</fullName>
    </recommendedName>
</protein>
<evidence type="ECO:0000313" key="4">
    <source>
        <dbReference type="Proteomes" id="UP000761534"/>
    </source>
</evidence>
<dbReference type="EMBL" id="SWFS01000352">
    <property type="protein sequence ID" value="KAA8909044.1"/>
    <property type="molecule type" value="Genomic_DNA"/>
</dbReference>
<dbReference type="PROSITE" id="PS50086">
    <property type="entry name" value="TBC_RABGAP"/>
    <property type="match status" value="1"/>
</dbReference>
<dbReference type="VEuPathDB" id="FungiDB:TRICI_004664"/>
<feature type="domain" description="Rab-GAP TBC" evidence="2">
    <location>
        <begin position="168"/>
        <end position="389"/>
    </location>
</feature>
<feature type="region of interest" description="Disordered" evidence="1">
    <location>
        <begin position="61"/>
        <end position="94"/>
    </location>
</feature>
<dbReference type="FunFam" id="1.10.10.750:FF:000007">
    <property type="entry name" value="TBC1 domain family member"/>
    <property type="match status" value="1"/>
</dbReference>
<dbReference type="SUPFAM" id="SSF47923">
    <property type="entry name" value="Ypt/Rab-GAP domain of gyp1p"/>
    <property type="match status" value="2"/>
</dbReference>
<name>A0A642V0C5_9ASCO</name>
<feature type="compositionally biased region" description="Basic and acidic residues" evidence="1">
    <location>
        <begin position="66"/>
        <end position="79"/>
    </location>
</feature>
<evidence type="ECO:0000259" key="2">
    <source>
        <dbReference type="PROSITE" id="PS50086"/>
    </source>
</evidence>
<dbReference type="InterPro" id="IPR035969">
    <property type="entry name" value="Rab-GAP_TBC_sf"/>
</dbReference>
<dbReference type="InterPro" id="IPR000195">
    <property type="entry name" value="Rab-GAP-TBC_dom"/>
</dbReference>
<evidence type="ECO:0000313" key="3">
    <source>
        <dbReference type="EMBL" id="KAA8909044.1"/>
    </source>
</evidence>
<dbReference type="Proteomes" id="UP000761534">
    <property type="component" value="Unassembled WGS sequence"/>
</dbReference>
<evidence type="ECO:0000256" key="1">
    <source>
        <dbReference type="SAM" id="MobiDB-lite"/>
    </source>
</evidence>
<dbReference type="Gene3D" id="1.10.8.270">
    <property type="entry name" value="putative rabgap domain of human tbc1 domain family member 14 like domains"/>
    <property type="match status" value="1"/>
</dbReference>
<comment type="caution">
    <text evidence="3">The sequence shown here is derived from an EMBL/GenBank/DDBJ whole genome shotgun (WGS) entry which is preliminary data.</text>
</comment>
<dbReference type="PANTHER" id="PTHR22957">
    <property type="entry name" value="TBC1 DOMAIN FAMILY MEMBER GTPASE-ACTIVATING PROTEIN"/>
    <property type="match status" value="1"/>
</dbReference>
<reference evidence="3" key="1">
    <citation type="journal article" date="2019" name="G3 (Bethesda)">
        <title>Genome Assemblies of Two Rare Opportunistic Yeast Pathogens: Diutina rugosa (syn. Candida rugosa) and Trichomonascus ciferrii (syn. Candida ciferrii).</title>
        <authorList>
            <person name="Mixao V."/>
            <person name="Saus E."/>
            <person name="Hansen A.P."/>
            <person name="Lass-Florl C."/>
            <person name="Gabaldon T."/>
        </authorList>
    </citation>
    <scope>NUCLEOTIDE SEQUENCE</scope>
    <source>
        <strain evidence="3">CBS 4856</strain>
    </source>
</reference>
<accession>A0A642V0C5</accession>
<dbReference type="Gene3D" id="1.10.472.80">
    <property type="entry name" value="Ypt/Rab-GAP domain of gyp1p, domain 3"/>
    <property type="match status" value="1"/>
</dbReference>
<keyword evidence="4" id="KW-1185">Reference proteome</keyword>
<dbReference type="GO" id="GO:0005096">
    <property type="term" value="F:GTPase activator activity"/>
    <property type="evidence" value="ECO:0007669"/>
    <property type="project" value="TreeGrafter"/>
</dbReference>
<dbReference type="AlphaFoldDB" id="A0A642V0C5"/>
<dbReference type="Pfam" id="PF00566">
    <property type="entry name" value="RabGAP-TBC"/>
    <property type="match status" value="1"/>
</dbReference>
<proteinExistence type="predicted"/>